<reference evidence="2 3" key="1">
    <citation type="journal article" date="2012" name="Science">
        <title>The Paleozoic origin of enzymatic lignin decomposition reconstructed from 31 fungal genomes.</title>
        <authorList>
            <person name="Floudas D."/>
            <person name="Binder M."/>
            <person name="Riley R."/>
            <person name="Barry K."/>
            <person name="Blanchette R.A."/>
            <person name="Henrissat B."/>
            <person name="Martinez A.T."/>
            <person name="Otillar R."/>
            <person name="Spatafora J.W."/>
            <person name="Yadav J.S."/>
            <person name="Aerts A."/>
            <person name="Benoit I."/>
            <person name="Boyd A."/>
            <person name="Carlson A."/>
            <person name="Copeland A."/>
            <person name="Coutinho P.M."/>
            <person name="de Vries R.P."/>
            <person name="Ferreira P."/>
            <person name="Findley K."/>
            <person name="Foster B."/>
            <person name="Gaskell J."/>
            <person name="Glotzer D."/>
            <person name="Gorecki P."/>
            <person name="Heitman J."/>
            <person name="Hesse C."/>
            <person name="Hori C."/>
            <person name="Igarashi K."/>
            <person name="Jurgens J.A."/>
            <person name="Kallen N."/>
            <person name="Kersten P."/>
            <person name="Kohler A."/>
            <person name="Kuees U."/>
            <person name="Kumar T.K.A."/>
            <person name="Kuo A."/>
            <person name="LaButti K."/>
            <person name="Larrondo L.F."/>
            <person name="Lindquist E."/>
            <person name="Ling A."/>
            <person name="Lombard V."/>
            <person name="Lucas S."/>
            <person name="Lundell T."/>
            <person name="Martin R."/>
            <person name="McLaughlin D.J."/>
            <person name="Morgenstern I."/>
            <person name="Morin E."/>
            <person name="Murat C."/>
            <person name="Nagy L.G."/>
            <person name="Nolan M."/>
            <person name="Ohm R.A."/>
            <person name="Patyshakuliyeva A."/>
            <person name="Rokas A."/>
            <person name="Ruiz-Duenas F.J."/>
            <person name="Sabat G."/>
            <person name="Salamov A."/>
            <person name="Samejima M."/>
            <person name="Schmutz J."/>
            <person name="Slot J.C."/>
            <person name="St John F."/>
            <person name="Stenlid J."/>
            <person name="Sun H."/>
            <person name="Sun S."/>
            <person name="Syed K."/>
            <person name="Tsang A."/>
            <person name="Wiebenga A."/>
            <person name="Young D."/>
            <person name="Pisabarro A."/>
            <person name="Eastwood D.C."/>
            <person name="Martin F."/>
            <person name="Cullen D."/>
            <person name="Grigoriev I.V."/>
            <person name="Hibbett D.S."/>
        </authorList>
    </citation>
    <scope>NUCLEOTIDE SEQUENCE [LARGE SCALE GENOMIC DNA]</scope>
    <source>
        <strain evidence="2 3">MD-104</strain>
    </source>
</reference>
<dbReference type="Pfam" id="PF20236">
    <property type="entry name" value="DUF6593"/>
    <property type="match status" value="1"/>
</dbReference>
<dbReference type="AlphaFoldDB" id="A0A2H3JJ14"/>
<protein>
    <recommendedName>
        <fullName evidence="1">DUF6593 domain-containing protein</fullName>
    </recommendedName>
</protein>
<gene>
    <name evidence="2" type="ORF">WOLCODRAFT_46155</name>
</gene>
<dbReference type="Proteomes" id="UP000218811">
    <property type="component" value="Unassembled WGS sequence"/>
</dbReference>
<feature type="non-terminal residue" evidence="2">
    <location>
        <position position="179"/>
    </location>
</feature>
<evidence type="ECO:0000259" key="1">
    <source>
        <dbReference type="Pfam" id="PF20236"/>
    </source>
</evidence>
<dbReference type="InterPro" id="IPR046528">
    <property type="entry name" value="DUF6593"/>
</dbReference>
<feature type="domain" description="DUF6593" evidence="1">
    <location>
        <begin position="18"/>
        <end position="179"/>
    </location>
</feature>
<organism evidence="2 3">
    <name type="scientific">Wolfiporia cocos (strain MD-104)</name>
    <name type="common">Brown rot fungus</name>
    <dbReference type="NCBI Taxonomy" id="742152"/>
    <lineage>
        <taxon>Eukaryota</taxon>
        <taxon>Fungi</taxon>
        <taxon>Dikarya</taxon>
        <taxon>Basidiomycota</taxon>
        <taxon>Agaricomycotina</taxon>
        <taxon>Agaricomycetes</taxon>
        <taxon>Polyporales</taxon>
        <taxon>Phaeolaceae</taxon>
        <taxon>Wolfiporia</taxon>
    </lineage>
</organism>
<dbReference type="OMA" id="EYRWKTH"/>
<name>A0A2H3JJ14_WOLCO</name>
<evidence type="ECO:0000313" key="2">
    <source>
        <dbReference type="EMBL" id="PCH35977.1"/>
    </source>
</evidence>
<sequence length="179" mass="20968">MPPPPKPKPPHKLFMATNSLRNTTFAVKDNKYYFEAVTRYWHSNLTKIIQHDFEVRELTLVAEIEGLQSKAPKVRFGGEKGEWIPASEFVKSDGEKLGGSFTSEQGVEFKWKIENGHLKLVRADDENKELVNFIPYKRHFGFWRMSQRAHLEVKPEPEIMEALDRLIVSFLLVERRRRD</sequence>
<keyword evidence="3" id="KW-1185">Reference proteome</keyword>
<accession>A0A2H3JJ14</accession>
<evidence type="ECO:0000313" key="3">
    <source>
        <dbReference type="Proteomes" id="UP000218811"/>
    </source>
</evidence>
<dbReference type="EMBL" id="KB467865">
    <property type="protein sequence ID" value="PCH35977.1"/>
    <property type="molecule type" value="Genomic_DNA"/>
</dbReference>
<dbReference type="OrthoDB" id="2798132at2759"/>
<proteinExistence type="predicted"/>